<organism evidence="1 2">
    <name type="scientific">Entomortierella parvispora</name>
    <dbReference type="NCBI Taxonomy" id="205924"/>
    <lineage>
        <taxon>Eukaryota</taxon>
        <taxon>Fungi</taxon>
        <taxon>Fungi incertae sedis</taxon>
        <taxon>Mucoromycota</taxon>
        <taxon>Mortierellomycotina</taxon>
        <taxon>Mortierellomycetes</taxon>
        <taxon>Mortierellales</taxon>
        <taxon>Mortierellaceae</taxon>
        <taxon>Entomortierella</taxon>
    </lineage>
</organism>
<dbReference type="AlphaFoldDB" id="A0A9P3HGH1"/>
<evidence type="ECO:0000313" key="2">
    <source>
        <dbReference type="Proteomes" id="UP000827284"/>
    </source>
</evidence>
<proteinExistence type="predicted"/>
<dbReference type="InterPro" id="IPR032675">
    <property type="entry name" value="LRR_dom_sf"/>
</dbReference>
<evidence type="ECO:0000313" key="1">
    <source>
        <dbReference type="EMBL" id="GJJ76138.1"/>
    </source>
</evidence>
<comment type="caution">
    <text evidence="1">The sequence shown here is derived from an EMBL/GenBank/DDBJ whole genome shotgun (WGS) entry which is preliminary data.</text>
</comment>
<sequence length="503" mass="57993">MAPPLQDHPLFLPELLTIIASLLKDDKASIFSCLRTCKDFHHAFAPLIWKEVVLPLKTGRFYKSSRNVLPKSVLNYAPYISSLTFRDDAPDSYAFRSLTCPNLTKLELWASRGDVKRWIQKLSDAPESLVSSNRGTLQELNLSGFLFWSEDLQFWTTVRQVPGLKRLCVNNSYFCDKECMLAFWDVCTKESLEQLRLEQTKLATPVPDMKGLNKLQHVTIWKVTANTSKELTDFISNLLGSASGLATLKLMNVEEEEVFNDLKPVLQRSRHRWPMLTRLEMNASTNITDQDMDEIIRQLPLSLLTLTSPNLGPRSFRALVDTYASTLTHLNLCQYHQLSSLDIRRVFWECKNLVSLKSDLHYAVQISDVTTSSWVCENLEEWSLGILNDAPDPERASREIFHRLGSMTKLTSLQILSKAQQGQIPLLSPRIILGLDGLRPLKALKRFDFDGRKMAQRDWHWILKTFRQMETISCWIDRNDELQQKFLTELRRTYGVHIIEFLV</sequence>
<dbReference type="Proteomes" id="UP000827284">
    <property type="component" value="Unassembled WGS sequence"/>
</dbReference>
<protein>
    <recommendedName>
        <fullName evidence="3">F-box domain-containing protein</fullName>
    </recommendedName>
</protein>
<reference evidence="1" key="1">
    <citation type="submission" date="2021-11" db="EMBL/GenBank/DDBJ databases">
        <authorList>
            <person name="Herlambang A."/>
            <person name="Guo Y."/>
            <person name="Takashima Y."/>
            <person name="Nishizawa T."/>
        </authorList>
    </citation>
    <scope>NUCLEOTIDE SEQUENCE</scope>
    <source>
        <strain evidence="1">E1425</strain>
    </source>
</reference>
<name>A0A9P3HGH1_9FUNG</name>
<reference evidence="1" key="2">
    <citation type="journal article" date="2022" name="Microbiol. Resour. Announc.">
        <title>Whole-Genome Sequence of Entomortierella parvispora E1425, a Mucoromycotan Fungus Associated with Burkholderiaceae-Related Endosymbiotic Bacteria.</title>
        <authorList>
            <person name="Herlambang A."/>
            <person name="Guo Y."/>
            <person name="Takashima Y."/>
            <person name="Narisawa K."/>
            <person name="Ohta H."/>
            <person name="Nishizawa T."/>
        </authorList>
    </citation>
    <scope>NUCLEOTIDE SEQUENCE</scope>
    <source>
        <strain evidence="1">E1425</strain>
    </source>
</reference>
<evidence type="ECO:0008006" key="3">
    <source>
        <dbReference type="Google" id="ProtNLM"/>
    </source>
</evidence>
<dbReference type="Gene3D" id="3.80.10.10">
    <property type="entry name" value="Ribonuclease Inhibitor"/>
    <property type="match status" value="2"/>
</dbReference>
<accession>A0A9P3HGH1</accession>
<dbReference type="EMBL" id="BQFW01000012">
    <property type="protein sequence ID" value="GJJ76138.1"/>
    <property type="molecule type" value="Genomic_DNA"/>
</dbReference>
<gene>
    <name evidence="1" type="ORF">EMPS_08497</name>
</gene>
<dbReference type="SUPFAM" id="SSF52047">
    <property type="entry name" value="RNI-like"/>
    <property type="match status" value="1"/>
</dbReference>
<keyword evidence="2" id="KW-1185">Reference proteome</keyword>